<reference evidence="4" key="1">
    <citation type="submission" date="2018-05" db="EMBL/GenBank/DDBJ databases">
        <authorList>
            <person name="Lanie J.A."/>
            <person name="Ng W.-L."/>
            <person name="Kazmierczak K.M."/>
            <person name="Andrzejewski T.M."/>
            <person name="Davidsen T.M."/>
            <person name="Wayne K.J."/>
            <person name="Tettelin H."/>
            <person name="Glass J.I."/>
            <person name="Rusch D."/>
            <person name="Podicherti R."/>
            <person name="Tsui H.-C.T."/>
            <person name="Winkler M.E."/>
        </authorList>
    </citation>
    <scope>NUCLEOTIDE SEQUENCE</scope>
</reference>
<dbReference type="AlphaFoldDB" id="A0A383BH71"/>
<feature type="non-terminal residue" evidence="4">
    <location>
        <position position="1"/>
    </location>
</feature>
<evidence type="ECO:0000259" key="3">
    <source>
        <dbReference type="Pfam" id="PF10502"/>
    </source>
</evidence>
<dbReference type="GO" id="GO:0016020">
    <property type="term" value="C:membrane"/>
    <property type="evidence" value="ECO:0007669"/>
    <property type="project" value="InterPro"/>
</dbReference>
<feature type="domain" description="Peptidase S26" evidence="3">
    <location>
        <begin position="12"/>
        <end position="143"/>
    </location>
</feature>
<keyword evidence="2" id="KW-0812">Transmembrane</keyword>
<dbReference type="InterPro" id="IPR036286">
    <property type="entry name" value="LexA/Signal_pep-like_sf"/>
</dbReference>
<dbReference type="GO" id="GO:0006465">
    <property type="term" value="P:signal peptide processing"/>
    <property type="evidence" value="ECO:0007669"/>
    <property type="project" value="InterPro"/>
</dbReference>
<evidence type="ECO:0000256" key="1">
    <source>
        <dbReference type="ARBA" id="ARBA00009370"/>
    </source>
</evidence>
<dbReference type="SUPFAM" id="SSF51306">
    <property type="entry name" value="LexA/Signal peptidase"/>
    <property type="match status" value="1"/>
</dbReference>
<dbReference type="CDD" id="cd06530">
    <property type="entry name" value="S26_SPase_I"/>
    <property type="match status" value="1"/>
</dbReference>
<dbReference type="PRINTS" id="PR00727">
    <property type="entry name" value="LEADERPTASE"/>
</dbReference>
<dbReference type="Pfam" id="PF10502">
    <property type="entry name" value="Peptidase_S26"/>
    <property type="match status" value="1"/>
</dbReference>
<dbReference type="Gene3D" id="2.10.109.10">
    <property type="entry name" value="Umud Fragment, subunit A"/>
    <property type="match status" value="1"/>
</dbReference>
<feature type="transmembrane region" description="Helical" evidence="2">
    <location>
        <begin position="12"/>
        <end position="35"/>
    </location>
</feature>
<evidence type="ECO:0000256" key="2">
    <source>
        <dbReference type="SAM" id="Phobius"/>
    </source>
</evidence>
<keyword evidence="2" id="KW-0472">Membrane</keyword>
<proteinExistence type="inferred from homology"/>
<dbReference type="EMBL" id="UINC01200325">
    <property type="protein sequence ID" value="SVE19161.1"/>
    <property type="molecule type" value="Genomic_DNA"/>
</dbReference>
<dbReference type="GO" id="GO:0004252">
    <property type="term" value="F:serine-type endopeptidase activity"/>
    <property type="evidence" value="ECO:0007669"/>
    <property type="project" value="InterPro"/>
</dbReference>
<feature type="non-terminal residue" evidence="4">
    <location>
        <position position="197"/>
    </location>
</feature>
<evidence type="ECO:0000313" key="4">
    <source>
        <dbReference type="EMBL" id="SVE19161.1"/>
    </source>
</evidence>
<dbReference type="NCBIfam" id="TIGR02227">
    <property type="entry name" value="sigpep_I_bact"/>
    <property type="match status" value="1"/>
</dbReference>
<dbReference type="PANTHER" id="PTHR43390:SF1">
    <property type="entry name" value="CHLOROPLAST PROCESSING PEPTIDASE"/>
    <property type="match status" value="1"/>
</dbReference>
<protein>
    <recommendedName>
        <fullName evidence="3">Peptidase S26 domain-containing protein</fullName>
    </recommendedName>
</protein>
<name>A0A383BH71_9ZZZZ</name>
<accession>A0A383BH71</accession>
<keyword evidence="2" id="KW-1133">Transmembrane helix</keyword>
<dbReference type="InterPro" id="IPR019533">
    <property type="entry name" value="Peptidase_S26"/>
</dbReference>
<gene>
    <name evidence="4" type="ORF">METZ01_LOCUS472015</name>
</gene>
<organism evidence="4">
    <name type="scientific">marine metagenome</name>
    <dbReference type="NCBI Taxonomy" id="408172"/>
    <lineage>
        <taxon>unclassified sequences</taxon>
        <taxon>metagenomes</taxon>
        <taxon>ecological metagenomes</taxon>
    </lineage>
</organism>
<dbReference type="InterPro" id="IPR000223">
    <property type="entry name" value="Pept_S26A_signal_pept_1"/>
</dbReference>
<dbReference type="PANTHER" id="PTHR43390">
    <property type="entry name" value="SIGNAL PEPTIDASE I"/>
    <property type="match status" value="1"/>
</dbReference>
<sequence length="197" mass="22519">VNFSWKKILAELRILFILIIVAFTIKSTLVEIYVVPTGSMENTILTGDMLIGNKFIYGMRTPPWIGLPWSRIGFEIPWFRLPAFKQVENGDVTIFEFPRDPFQKYVKRCIGIPGDSIFIQSGAIVINGESMEFPEEAKYIKGHTYGPDKIETLYSSFIGNRDNLNGFIVPYKGMIIDFEQIHDWQTAISLLVQDGNE</sequence>
<comment type="similarity">
    <text evidence="1">Belongs to the peptidase S26 family.</text>
</comment>